<dbReference type="STRING" id="35608.A0A2U1KN67"/>
<dbReference type="Gene3D" id="3.10.180.10">
    <property type="entry name" value="2,3-Dihydroxybiphenyl 1,2-Dioxygenase, domain 1"/>
    <property type="match status" value="1"/>
</dbReference>
<evidence type="ECO:0000259" key="1">
    <source>
        <dbReference type="PROSITE" id="PS51819"/>
    </source>
</evidence>
<dbReference type="OrthoDB" id="16820at2759"/>
<organism evidence="2 3">
    <name type="scientific">Artemisia annua</name>
    <name type="common">Sweet wormwood</name>
    <dbReference type="NCBI Taxonomy" id="35608"/>
    <lineage>
        <taxon>Eukaryota</taxon>
        <taxon>Viridiplantae</taxon>
        <taxon>Streptophyta</taxon>
        <taxon>Embryophyta</taxon>
        <taxon>Tracheophyta</taxon>
        <taxon>Spermatophyta</taxon>
        <taxon>Magnoliopsida</taxon>
        <taxon>eudicotyledons</taxon>
        <taxon>Gunneridae</taxon>
        <taxon>Pentapetalae</taxon>
        <taxon>asterids</taxon>
        <taxon>campanulids</taxon>
        <taxon>Asterales</taxon>
        <taxon>Asteraceae</taxon>
        <taxon>Asteroideae</taxon>
        <taxon>Anthemideae</taxon>
        <taxon>Artemisiinae</taxon>
        <taxon>Artemisia</taxon>
    </lineage>
</organism>
<keyword evidence="2" id="KW-0456">Lyase</keyword>
<dbReference type="Proteomes" id="UP000245207">
    <property type="component" value="Unassembled WGS sequence"/>
</dbReference>
<dbReference type="Pfam" id="PF00903">
    <property type="entry name" value="Glyoxalase"/>
    <property type="match status" value="1"/>
</dbReference>
<sequence length="132" mass="15169">MQPQPSGSKALKLLRREGNNVSAKAFTKMARPRKQTTKESALDWVKRDNRRIFHVVYRVGDLGTTVKFYKECLGVKLLGTRDNPEEKYTNVFLGYGAEDSHFVIELKFSTPSYNLQFTIGKLYMLVEIAIYV</sequence>
<dbReference type="InterPro" id="IPR004360">
    <property type="entry name" value="Glyas_Fos-R_dOase_dom"/>
</dbReference>
<dbReference type="SUPFAM" id="SSF54593">
    <property type="entry name" value="Glyoxalase/Bleomycin resistance protein/Dihydroxybiphenyl dioxygenase"/>
    <property type="match status" value="1"/>
</dbReference>
<protein>
    <submittedName>
        <fullName evidence="2">Putative lactoylglutathione lyase, chloroplast</fullName>
    </submittedName>
</protein>
<gene>
    <name evidence="2" type="ORF">CTI12_AA583080</name>
</gene>
<dbReference type="PANTHER" id="PTHR46036">
    <property type="entry name" value="LACTOYLGLUTATHIONE LYASE"/>
    <property type="match status" value="1"/>
</dbReference>
<evidence type="ECO:0000313" key="3">
    <source>
        <dbReference type="Proteomes" id="UP000245207"/>
    </source>
</evidence>
<feature type="domain" description="VOC" evidence="1">
    <location>
        <begin position="51"/>
        <end position="132"/>
    </location>
</feature>
<dbReference type="GO" id="GO:0004462">
    <property type="term" value="F:lactoylglutathione lyase activity"/>
    <property type="evidence" value="ECO:0007669"/>
    <property type="project" value="TreeGrafter"/>
</dbReference>
<keyword evidence="3" id="KW-1185">Reference proteome</keyword>
<dbReference type="PROSITE" id="PS51819">
    <property type="entry name" value="VOC"/>
    <property type="match status" value="1"/>
</dbReference>
<dbReference type="InterPro" id="IPR029068">
    <property type="entry name" value="Glyas_Bleomycin-R_OHBP_Dase"/>
</dbReference>
<reference evidence="2 3" key="1">
    <citation type="journal article" date="2018" name="Mol. Plant">
        <title>The genome of Artemisia annua provides insight into the evolution of Asteraceae family and artemisinin biosynthesis.</title>
        <authorList>
            <person name="Shen Q."/>
            <person name="Zhang L."/>
            <person name="Liao Z."/>
            <person name="Wang S."/>
            <person name="Yan T."/>
            <person name="Shi P."/>
            <person name="Liu M."/>
            <person name="Fu X."/>
            <person name="Pan Q."/>
            <person name="Wang Y."/>
            <person name="Lv Z."/>
            <person name="Lu X."/>
            <person name="Zhang F."/>
            <person name="Jiang W."/>
            <person name="Ma Y."/>
            <person name="Chen M."/>
            <person name="Hao X."/>
            <person name="Li L."/>
            <person name="Tang Y."/>
            <person name="Lv G."/>
            <person name="Zhou Y."/>
            <person name="Sun X."/>
            <person name="Brodelius P.E."/>
            <person name="Rose J.K.C."/>
            <person name="Tang K."/>
        </authorList>
    </citation>
    <scope>NUCLEOTIDE SEQUENCE [LARGE SCALE GENOMIC DNA]</scope>
    <source>
        <strain evidence="3">cv. Huhao1</strain>
        <tissue evidence="2">Leaf</tissue>
    </source>
</reference>
<dbReference type="InterPro" id="IPR037523">
    <property type="entry name" value="VOC_core"/>
</dbReference>
<dbReference type="GO" id="GO:0005737">
    <property type="term" value="C:cytoplasm"/>
    <property type="evidence" value="ECO:0007669"/>
    <property type="project" value="TreeGrafter"/>
</dbReference>
<dbReference type="PANTHER" id="PTHR46036:SF5">
    <property type="entry name" value="LACTOYLGLUTATHIONE LYASE"/>
    <property type="match status" value="1"/>
</dbReference>
<accession>A0A2U1KN67</accession>
<dbReference type="EMBL" id="PKPP01015872">
    <property type="protein sequence ID" value="PWA38217.1"/>
    <property type="molecule type" value="Genomic_DNA"/>
</dbReference>
<evidence type="ECO:0000313" key="2">
    <source>
        <dbReference type="EMBL" id="PWA38217.1"/>
    </source>
</evidence>
<dbReference type="AlphaFoldDB" id="A0A2U1KN67"/>
<comment type="caution">
    <text evidence="2">The sequence shown here is derived from an EMBL/GenBank/DDBJ whole genome shotgun (WGS) entry which is preliminary data.</text>
</comment>
<dbReference type="GO" id="GO:0019243">
    <property type="term" value="P:methylglyoxal catabolic process to D-lactate via S-lactoyl-glutathione"/>
    <property type="evidence" value="ECO:0007669"/>
    <property type="project" value="TreeGrafter"/>
</dbReference>
<proteinExistence type="predicted"/>
<name>A0A2U1KN67_ARTAN</name>